<proteinExistence type="predicted"/>
<evidence type="ECO:0000313" key="3">
    <source>
        <dbReference type="Proteomes" id="UP000255265"/>
    </source>
</evidence>
<organism evidence="2 3">
    <name type="scientific">Pseudacidovorax intermedius</name>
    <dbReference type="NCBI Taxonomy" id="433924"/>
    <lineage>
        <taxon>Bacteria</taxon>
        <taxon>Pseudomonadati</taxon>
        <taxon>Pseudomonadota</taxon>
        <taxon>Betaproteobacteria</taxon>
        <taxon>Burkholderiales</taxon>
        <taxon>Comamonadaceae</taxon>
        <taxon>Pseudacidovorax</taxon>
    </lineage>
</organism>
<protein>
    <submittedName>
        <fullName evidence="2">Uncharacterized protein</fullName>
    </submittedName>
</protein>
<keyword evidence="1" id="KW-0812">Transmembrane</keyword>
<keyword evidence="1" id="KW-0472">Membrane</keyword>
<evidence type="ECO:0000256" key="1">
    <source>
        <dbReference type="SAM" id="Phobius"/>
    </source>
</evidence>
<evidence type="ECO:0000313" key="2">
    <source>
        <dbReference type="EMBL" id="RDI29451.1"/>
    </source>
</evidence>
<comment type="caution">
    <text evidence="2">The sequence shown here is derived from an EMBL/GenBank/DDBJ whole genome shotgun (WGS) entry which is preliminary data.</text>
</comment>
<reference evidence="2 3" key="1">
    <citation type="submission" date="2018-07" db="EMBL/GenBank/DDBJ databases">
        <title>Genomic Encyclopedia of Type Strains, Phase IV (KMG-IV): sequencing the most valuable type-strain genomes for metagenomic binning, comparative biology and taxonomic classification.</title>
        <authorList>
            <person name="Goeker M."/>
        </authorList>
    </citation>
    <scope>NUCLEOTIDE SEQUENCE [LARGE SCALE GENOMIC DNA]</scope>
    <source>
        <strain evidence="2 3">DSM 21352</strain>
    </source>
</reference>
<dbReference type="AlphaFoldDB" id="A0A370FRF8"/>
<name>A0A370FRF8_9BURK</name>
<gene>
    <name evidence="2" type="ORF">DFR41_1011207</name>
</gene>
<keyword evidence="3" id="KW-1185">Reference proteome</keyword>
<feature type="transmembrane region" description="Helical" evidence="1">
    <location>
        <begin position="20"/>
        <end position="44"/>
    </location>
</feature>
<keyword evidence="1" id="KW-1133">Transmembrane helix</keyword>
<dbReference type="Proteomes" id="UP000255265">
    <property type="component" value="Unassembled WGS sequence"/>
</dbReference>
<sequence length="49" mass="5108">MELTSALVSALNSAWLDEFLVWGVAGMTAVIALVALVNAVDVFLDNEAG</sequence>
<dbReference type="RefSeq" id="WP_017761439.1">
    <property type="nucleotide sequence ID" value="NZ_CALFYD010000035.1"/>
</dbReference>
<accession>A0A370FRF8</accession>
<dbReference type="EMBL" id="QQAV01000001">
    <property type="protein sequence ID" value="RDI29451.1"/>
    <property type="molecule type" value="Genomic_DNA"/>
</dbReference>